<dbReference type="CDD" id="cd13604">
    <property type="entry name" value="PBP2_TRAP_ketoacid_lactate_like"/>
    <property type="match status" value="1"/>
</dbReference>
<dbReference type="SUPFAM" id="SSF53850">
    <property type="entry name" value="Periplasmic binding protein-like II"/>
    <property type="match status" value="1"/>
</dbReference>
<dbReference type="EMBL" id="CP134145">
    <property type="protein sequence ID" value="WNC73374.1"/>
    <property type="molecule type" value="Genomic_DNA"/>
</dbReference>
<gene>
    <name evidence="3" type="ORF">RGQ13_05115</name>
</gene>
<sequence>MNALKKSAVIAISLMSLLSACGEKQQQESGEVAQQKTYKWKLVTTWPKNFPGLGMGPEKFAKHVNELSNGRLTVQVFGSGQLVPGFEVFDTVKNGTAQMGHGAAYYWTGKMEASSFFTAVPFGMNVTETNAWLYYGGGLELWQKLYKPFGILPFPGGNTGGQFAGWFNKEINSIDDLNGLKMRIGGIGGKVFKEAGGLPVQIAGGEIFSSLQSGVIDATEWVGPYNDLAFGFYKTSKYYYSTVWQEPSATLEFIINEQAYNELPKDLQAMVTVAMRAVNDDMLNEYTARSANALKVLQEKHGVQVKVFPPEVINKLRDTTDKVIKDMAAENENVAEIWSSYKAFYDDVKAYHGITEQAYFENRQ</sequence>
<reference evidence="4" key="1">
    <citation type="submission" date="2023-09" db="EMBL/GenBank/DDBJ databases">
        <authorList>
            <person name="Li S."/>
            <person name="Li X."/>
            <person name="Zhang C."/>
            <person name="Zhao Z."/>
        </authorList>
    </citation>
    <scope>NUCLEOTIDE SEQUENCE [LARGE SCALE GENOMIC DNA]</scope>
    <source>
        <strain evidence="4">SQ149</strain>
    </source>
</reference>
<feature type="signal peptide" evidence="2">
    <location>
        <begin position="1"/>
        <end position="21"/>
    </location>
</feature>
<name>A0ABY9TXT8_9GAMM</name>
<dbReference type="PROSITE" id="PS51257">
    <property type="entry name" value="PROKAR_LIPOPROTEIN"/>
    <property type="match status" value="1"/>
</dbReference>
<dbReference type="InterPro" id="IPR026289">
    <property type="entry name" value="SBP_TakP-like"/>
</dbReference>
<keyword evidence="1 2" id="KW-0732">Signal</keyword>
<organism evidence="3 4">
    <name type="scientific">Thalassotalea psychrophila</name>
    <dbReference type="NCBI Taxonomy" id="3065647"/>
    <lineage>
        <taxon>Bacteria</taxon>
        <taxon>Pseudomonadati</taxon>
        <taxon>Pseudomonadota</taxon>
        <taxon>Gammaproteobacteria</taxon>
        <taxon>Alteromonadales</taxon>
        <taxon>Colwelliaceae</taxon>
        <taxon>Thalassotalea</taxon>
    </lineage>
</organism>
<feature type="chain" id="PRO_5046802164" evidence="2">
    <location>
        <begin position="22"/>
        <end position="364"/>
    </location>
</feature>
<dbReference type="PANTHER" id="PTHR33376">
    <property type="match status" value="1"/>
</dbReference>
<dbReference type="Gene3D" id="3.40.190.170">
    <property type="entry name" value="Bacterial extracellular solute-binding protein, family 7"/>
    <property type="match status" value="1"/>
</dbReference>
<dbReference type="InterPro" id="IPR018389">
    <property type="entry name" value="DctP_fam"/>
</dbReference>
<dbReference type="Pfam" id="PF03480">
    <property type="entry name" value="DctP"/>
    <property type="match status" value="1"/>
</dbReference>
<accession>A0ABY9TXT8</accession>
<dbReference type="InterPro" id="IPR038404">
    <property type="entry name" value="TRAP_DctP_sf"/>
</dbReference>
<keyword evidence="4" id="KW-1185">Reference proteome</keyword>
<evidence type="ECO:0000313" key="4">
    <source>
        <dbReference type="Proteomes" id="UP001258994"/>
    </source>
</evidence>
<dbReference type="NCBIfam" id="NF037995">
    <property type="entry name" value="TRAP_S1"/>
    <property type="match status" value="1"/>
</dbReference>
<protein>
    <submittedName>
        <fullName evidence="3">TRAP transporter substrate-binding protein</fullName>
    </submittedName>
</protein>
<dbReference type="Proteomes" id="UP001258994">
    <property type="component" value="Chromosome"/>
</dbReference>
<proteinExistence type="predicted"/>
<evidence type="ECO:0000256" key="2">
    <source>
        <dbReference type="SAM" id="SignalP"/>
    </source>
</evidence>
<dbReference type="RefSeq" id="WP_348392486.1">
    <property type="nucleotide sequence ID" value="NZ_CP134145.1"/>
</dbReference>
<dbReference type="Gene3D" id="3.40.190.10">
    <property type="entry name" value="Periplasmic binding protein-like II"/>
    <property type="match status" value="1"/>
</dbReference>
<evidence type="ECO:0000256" key="1">
    <source>
        <dbReference type="ARBA" id="ARBA00022729"/>
    </source>
</evidence>
<evidence type="ECO:0000313" key="3">
    <source>
        <dbReference type="EMBL" id="WNC73374.1"/>
    </source>
</evidence>
<dbReference type="PANTHER" id="PTHR33376:SF5">
    <property type="entry name" value="EXTRACYTOPLASMIC SOLUTE RECEPTOR PROTEIN"/>
    <property type="match status" value="1"/>
</dbReference>
<dbReference type="PIRSF" id="PIRSF039026">
    <property type="entry name" value="SiaP"/>
    <property type="match status" value="1"/>
</dbReference>